<protein>
    <recommendedName>
        <fullName evidence="1">Heterokaryon incompatibility domain-containing protein</fullName>
    </recommendedName>
</protein>
<dbReference type="Proteomes" id="UP001274830">
    <property type="component" value="Unassembled WGS sequence"/>
</dbReference>
<reference evidence="2" key="1">
    <citation type="submission" date="2023-07" db="EMBL/GenBank/DDBJ databases">
        <title>Black Yeasts Isolated from many extreme environments.</title>
        <authorList>
            <person name="Coleine C."/>
            <person name="Stajich J.E."/>
            <person name="Selbmann L."/>
        </authorList>
    </citation>
    <scope>NUCLEOTIDE SEQUENCE</scope>
    <source>
        <strain evidence="2">CCFEE 5485</strain>
    </source>
</reference>
<gene>
    <name evidence="2" type="ORF">LTR78_003116</name>
</gene>
<dbReference type="PANTHER" id="PTHR10622:SF10">
    <property type="entry name" value="HET DOMAIN-CONTAINING PROTEIN"/>
    <property type="match status" value="1"/>
</dbReference>
<keyword evidence="3" id="KW-1185">Reference proteome</keyword>
<accession>A0AAE0WS49</accession>
<sequence>MRLLNVKTLKFEDFLGDRIPHYVILSHRWGEDEISFKDFRKHQHPQNPGYKKVLEFCSFAKARGREWVWIDTCCIDKRSSAEVSEAVNSMFAWYKQSRECFALLSDVPSLGHDRERILEYMRQSQWFSRGWTLQELLSPPYVTFISRHWEIIGDRLALADMIHNITGIPKQTLVDNDTLSSHSVAQRISWAAKRETTRPEDIAYCLLGLLNVNMPLLYGEGAGKAFQRLQLQIIATSNDESILAWSAHHRTAVSGPAIKKTTILAKSPAAFLEAGSVTRIPLLDANYIHRPHHAMTNKGLLYQGSAQRIVFDRSGHHWSSEKITTEYPPHLREDVELGSVYII</sequence>
<comment type="caution">
    <text evidence="2">The sequence shown here is derived from an EMBL/GenBank/DDBJ whole genome shotgun (WGS) entry which is preliminary data.</text>
</comment>
<dbReference type="InterPro" id="IPR010730">
    <property type="entry name" value="HET"/>
</dbReference>
<name>A0AAE0WS49_9PEZI</name>
<dbReference type="EMBL" id="JAUTXT010000008">
    <property type="protein sequence ID" value="KAK3676912.1"/>
    <property type="molecule type" value="Genomic_DNA"/>
</dbReference>
<proteinExistence type="predicted"/>
<dbReference type="AlphaFoldDB" id="A0AAE0WS49"/>
<dbReference type="Pfam" id="PF06985">
    <property type="entry name" value="HET"/>
    <property type="match status" value="1"/>
</dbReference>
<feature type="domain" description="Heterokaryon incompatibility" evidence="1">
    <location>
        <begin position="22"/>
        <end position="105"/>
    </location>
</feature>
<evidence type="ECO:0000313" key="2">
    <source>
        <dbReference type="EMBL" id="KAK3676912.1"/>
    </source>
</evidence>
<evidence type="ECO:0000259" key="1">
    <source>
        <dbReference type="Pfam" id="PF06985"/>
    </source>
</evidence>
<dbReference type="PANTHER" id="PTHR10622">
    <property type="entry name" value="HET DOMAIN-CONTAINING PROTEIN"/>
    <property type="match status" value="1"/>
</dbReference>
<organism evidence="2 3">
    <name type="scientific">Recurvomyces mirabilis</name>
    <dbReference type="NCBI Taxonomy" id="574656"/>
    <lineage>
        <taxon>Eukaryota</taxon>
        <taxon>Fungi</taxon>
        <taxon>Dikarya</taxon>
        <taxon>Ascomycota</taxon>
        <taxon>Pezizomycotina</taxon>
        <taxon>Dothideomycetes</taxon>
        <taxon>Dothideomycetidae</taxon>
        <taxon>Mycosphaerellales</taxon>
        <taxon>Teratosphaeriaceae</taxon>
        <taxon>Recurvomyces</taxon>
    </lineage>
</organism>
<evidence type="ECO:0000313" key="3">
    <source>
        <dbReference type="Proteomes" id="UP001274830"/>
    </source>
</evidence>